<organism evidence="4">
    <name type="scientific">freshwater metagenome</name>
    <dbReference type="NCBI Taxonomy" id="449393"/>
    <lineage>
        <taxon>unclassified sequences</taxon>
        <taxon>metagenomes</taxon>
        <taxon>ecological metagenomes</taxon>
    </lineage>
</organism>
<keyword evidence="1" id="KW-0812">Transmembrane</keyword>
<evidence type="ECO:0000313" key="4">
    <source>
        <dbReference type="EMBL" id="CAB4848470.1"/>
    </source>
</evidence>
<dbReference type="Pfam" id="PF03816">
    <property type="entry name" value="LytR_cpsA_psr"/>
    <property type="match status" value="1"/>
</dbReference>
<dbReference type="InterPro" id="IPR027381">
    <property type="entry name" value="LytR/CpsA/Psr_C"/>
</dbReference>
<feature type="transmembrane region" description="Helical" evidence="1">
    <location>
        <begin position="28"/>
        <end position="49"/>
    </location>
</feature>
<dbReference type="InterPro" id="IPR004474">
    <property type="entry name" value="LytR_CpsA_psr"/>
</dbReference>
<dbReference type="PANTHER" id="PTHR33392:SF6">
    <property type="entry name" value="POLYISOPRENYL-TEICHOIC ACID--PEPTIDOGLYCAN TEICHOIC ACID TRANSFERASE TAGU"/>
    <property type="match status" value="1"/>
</dbReference>
<dbReference type="AlphaFoldDB" id="A0A6J7BSL2"/>
<sequence>MTDSARAARRRSIDVAALLSARTSRRRALIVSGVVIGLLAAIVVAWAVIVRPSADPAIAVPSTSPTSTQPTMLFQVKSAEGLALDSALLSTGGPSGRANVIMIPSTMALDVATGGTMPFGEIARLPDLAVTADALSDAIGVTIDATVALDTLGLSALVDAVGGVVVDVDVPVMATATDGTDTVLIPVGSGQLLQGPAAAAFATYLAPDEADSARSTRFRAVLERITTQLPSDRTKVEAIFTGLGASAKASVSTGEVADFFVGLRAAVLSDDIAYRSLLVTSIDTGGSTSNPAMLSLDNVAAAAMVAELLPGAMRTPGANSQVRVFVENGVGSPGLNTAARTALVDAGFTFVNGRNAPSFDHETTEIVIPDAGAAARAWGQAIAMALKVPATSVRVASVGQSVADVIVVLGADFIPPAA</sequence>
<dbReference type="InterPro" id="IPR050922">
    <property type="entry name" value="LytR/CpsA/Psr_CW_biosynth"/>
</dbReference>
<keyword evidence="1" id="KW-0472">Membrane</keyword>
<dbReference type="EMBL" id="CAFBIZ010000059">
    <property type="protein sequence ID" value="CAB4848470.1"/>
    <property type="molecule type" value="Genomic_DNA"/>
</dbReference>
<evidence type="ECO:0000259" key="2">
    <source>
        <dbReference type="Pfam" id="PF03816"/>
    </source>
</evidence>
<name>A0A6J7BSL2_9ZZZZ</name>
<feature type="domain" description="Cell envelope-related transcriptional attenuator" evidence="2">
    <location>
        <begin position="127"/>
        <end position="229"/>
    </location>
</feature>
<keyword evidence="1" id="KW-1133">Transmembrane helix</keyword>
<dbReference type="Pfam" id="PF13399">
    <property type="entry name" value="LytR_C"/>
    <property type="match status" value="1"/>
</dbReference>
<evidence type="ECO:0000259" key="3">
    <source>
        <dbReference type="Pfam" id="PF13399"/>
    </source>
</evidence>
<proteinExistence type="predicted"/>
<accession>A0A6J7BSL2</accession>
<evidence type="ECO:0000256" key="1">
    <source>
        <dbReference type="SAM" id="Phobius"/>
    </source>
</evidence>
<gene>
    <name evidence="4" type="ORF">UFOPK3268_00612</name>
</gene>
<feature type="domain" description="LytR/CpsA/Psr regulator C-terminal" evidence="3">
    <location>
        <begin position="321"/>
        <end position="413"/>
    </location>
</feature>
<protein>
    <submittedName>
        <fullName evidence="4">Unannotated protein</fullName>
    </submittedName>
</protein>
<dbReference type="Gene3D" id="3.40.630.190">
    <property type="entry name" value="LCP protein"/>
    <property type="match status" value="1"/>
</dbReference>
<dbReference type="Gene3D" id="3.30.70.2390">
    <property type="match status" value="1"/>
</dbReference>
<dbReference type="PANTHER" id="PTHR33392">
    <property type="entry name" value="POLYISOPRENYL-TEICHOIC ACID--PEPTIDOGLYCAN TEICHOIC ACID TRANSFERASE TAGU"/>
    <property type="match status" value="1"/>
</dbReference>
<reference evidence="4" key="1">
    <citation type="submission" date="2020-05" db="EMBL/GenBank/DDBJ databases">
        <authorList>
            <person name="Chiriac C."/>
            <person name="Salcher M."/>
            <person name="Ghai R."/>
            <person name="Kavagutti S V."/>
        </authorList>
    </citation>
    <scope>NUCLEOTIDE SEQUENCE</scope>
</reference>